<gene>
    <name evidence="2" type="ORF">L2716_01355</name>
</gene>
<feature type="domain" description="DinB-like" evidence="1">
    <location>
        <begin position="16"/>
        <end position="147"/>
    </location>
</feature>
<protein>
    <submittedName>
        <fullName evidence="2">DinB family protein</fullName>
    </submittedName>
</protein>
<dbReference type="EMBL" id="JAKIJS010000001">
    <property type="protein sequence ID" value="MCF6136356.1"/>
    <property type="molecule type" value="Genomic_DNA"/>
</dbReference>
<evidence type="ECO:0000313" key="3">
    <source>
        <dbReference type="Proteomes" id="UP001649381"/>
    </source>
</evidence>
<sequence length="161" mass="19105">MTKTEIALRFVRFSQWVQSLDALSDDEWFLPVSPGKWSVAEIIAHLTYWDRYFLKERYPKMKAEARLPRSIDVDVMNQKASLYAKSGVKKEELIKEFLETRDLIVKAINARSEEEMDVIFYNRGHKETLREYLVNLCEHDRHHKHQIDASLNNKFEVEGMN</sequence>
<keyword evidence="3" id="KW-1185">Reference proteome</keyword>
<dbReference type="InterPro" id="IPR034660">
    <property type="entry name" value="DinB/YfiT-like"/>
</dbReference>
<organism evidence="2 3">
    <name type="scientific">Pseudalkalibacillus berkeleyi</name>
    <dbReference type="NCBI Taxonomy" id="1069813"/>
    <lineage>
        <taxon>Bacteria</taxon>
        <taxon>Bacillati</taxon>
        <taxon>Bacillota</taxon>
        <taxon>Bacilli</taxon>
        <taxon>Bacillales</taxon>
        <taxon>Fictibacillaceae</taxon>
        <taxon>Pseudalkalibacillus</taxon>
    </lineage>
</organism>
<dbReference type="SUPFAM" id="SSF109854">
    <property type="entry name" value="DinB/YfiT-like putative metalloenzymes"/>
    <property type="match status" value="1"/>
</dbReference>
<proteinExistence type="predicted"/>
<dbReference type="Pfam" id="PF12867">
    <property type="entry name" value="DinB_2"/>
    <property type="match status" value="1"/>
</dbReference>
<dbReference type="InterPro" id="IPR024775">
    <property type="entry name" value="DinB-like"/>
</dbReference>
<reference evidence="2 3" key="1">
    <citation type="submission" date="2022-01" db="EMBL/GenBank/DDBJ databases">
        <title>Alkalihalobacillus sp. EGI L200015, a novel bacterium isolated from a salt lake sediment.</title>
        <authorList>
            <person name="Gao L."/>
            <person name="Fang B.-Z."/>
            <person name="Li W.-J."/>
        </authorList>
    </citation>
    <scope>NUCLEOTIDE SEQUENCE [LARGE SCALE GENOMIC DNA]</scope>
    <source>
        <strain evidence="2 3">KCTC 12718</strain>
    </source>
</reference>
<dbReference type="Gene3D" id="1.20.120.450">
    <property type="entry name" value="dinb family like domain"/>
    <property type="match status" value="1"/>
</dbReference>
<evidence type="ECO:0000259" key="1">
    <source>
        <dbReference type="Pfam" id="PF12867"/>
    </source>
</evidence>
<accession>A0ABS9GXG6</accession>
<dbReference type="RefSeq" id="WP_236330910.1">
    <property type="nucleotide sequence ID" value="NZ_JAKIJS010000001.1"/>
</dbReference>
<comment type="caution">
    <text evidence="2">The sequence shown here is derived from an EMBL/GenBank/DDBJ whole genome shotgun (WGS) entry which is preliminary data.</text>
</comment>
<evidence type="ECO:0000313" key="2">
    <source>
        <dbReference type="EMBL" id="MCF6136356.1"/>
    </source>
</evidence>
<dbReference type="Proteomes" id="UP001649381">
    <property type="component" value="Unassembled WGS sequence"/>
</dbReference>
<name>A0ABS9GXG6_9BACL</name>